<dbReference type="EMBL" id="JACHHY010000021">
    <property type="protein sequence ID" value="MBB5019909.1"/>
    <property type="molecule type" value="Genomic_DNA"/>
</dbReference>
<protein>
    <submittedName>
        <fullName evidence="3">Type VI secretion system protein ImpK</fullName>
    </submittedName>
</protein>
<evidence type="ECO:0000259" key="2">
    <source>
        <dbReference type="Pfam" id="PF09850"/>
    </source>
</evidence>
<keyword evidence="1" id="KW-0812">Transmembrane</keyword>
<dbReference type="InterPro" id="IPR017732">
    <property type="entry name" value="T4/T6SS_DotU"/>
</dbReference>
<sequence>MTNTNNAPSLFANGAIGAPPKIDLINQGGKSLLDLLYDGFYLVFLLRSGHEPKDGALLRRNIQLLMDEFERSAKRINAPADDIYAAKYAYCALVDETILRAGFGIRDMWEREPLQLVFFGDQLAGENFFTRLDTLRNHGAGSLQALEVFHYCLLLGFQGKYLLDAPEKLSYLAARLGDEIAFLRGKRNPFAPFWSIPDQIRHAIKNEVPLPIIAGTIVLLGALAFTGLNWMLGRSVDQTLAGYGNLVGAPAQAAYITITLP</sequence>
<dbReference type="Proteomes" id="UP000575898">
    <property type="component" value="Unassembled WGS sequence"/>
</dbReference>
<dbReference type="AlphaFoldDB" id="A0A840MS49"/>
<name>A0A840MS49_9PROT</name>
<dbReference type="NCBIfam" id="TIGR03349">
    <property type="entry name" value="IV_VI_DotU"/>
    <property type="match status" value="1"/>
</dbReference>
<dbReference type="Gene3D" id="1.25.40.590">
    <property type="entry name" value="Type IV / VI secretion system, DotU"/>
    <property type="match status" value="1"/>
</dbReference>
<evidence type="ECO:0000256" key="1">
    <source>
        <dbReference type="SAM" id="Phobius"/>
    </source>
</evidence>
<evidence type="ECO:0000313" key="3">
    <source>
        <dbReference type="EMBL" id="MBB5019909.1"/>
    </source>
</evidence>
<keyword evidence="1" id="KW-0472">Membrane</keyword>
<dbReference type="RefSeq" id="WP_184041329.1">
    <property type="nucleotide sequence ID" value="NZ_JACHHY010000021.1"/>
</dbReference>
<evidence type="ECO:0000313" key="4">
    <source>
        <dbReference type="Proteomes" id="UP000575898"/>
    </source>
</evidence>
<gene>
    <name evidence="3" type="ORF">HNQ59_003217</name>
</gene>
<dbReference type="PANTHER" id="PTHR38033:SF1">
    <property type="entry name" value="DOTU FAMILY TYPE IV_VI SECRETION SYSTEM PROTEIN"/>
    <property type="match status" value="1"/>
</dbReference>
<dbReference type="PANTHER" id="PTHR38033">
    <property type="entry name" value="MEMBRANE PROTEIN-RELATED"/>
    <property type="match status" value="1"/>
</dbReference>
<proteinExistence type="predicted"/>
<reference evidence="3 4" key="1">
    <citation type="submission" date="2020-08" db="EMBL/GenBank/DDBJ databases">
        <title>Genomic Encyclopedia of Type Strains, Phase IV (KMG-IV): sequencing the most valuable type-strain genomes for metagenomic binning, comparative biology and taxonomic classification.</title>
        <authorList>
            <person name="Goeker M."/>
        </authorList>
    </citation>
    <scope>NUCLEOTIDE SEQUENCE [LARGE SCALE GENOMIC DNA]</scope>
    <source>
        <strain evidence="3 4">DSM 27165</strain>
    </source>
</reference>
<dbReference type="NCBIfam" id="NF038228">
    <property type="entry name" value="IcmH_DotU_IVB"/>
    <property type="match status" value="1"/>
</dbReference>
<comment type="caution">
    <text evidence="3">The sequence shown here is derived from an EMBL/GenBank/DDBJ whole genome shotgun (WGS) entry which is preliminary data.</text>
</comment>
<keyword evidence="1" id="KW-1133">Transmembrane helix</keyword>
<organism evidence="3 4">
    <name type="scientific">Chitinivorax tropicus</name>
    <dbReference type="NCBI Taxonomy" id="714531"/>
    <lineage>
        <taxon>Bacteria</taxon>
        <taxon>Pseudomonadati</taxon>
        <taxon>Pseudomonadota</taxon>
        <taxon>Betaproteobacteria</taxon>
        <taxon>Chitinivorax</taxon>
    </lineage>
</organism>
<feature type="domain" description="Type IV / VI secretion system DotU" evidence="2">
    <location>
        <begin position="32"/>
        <end position="230"/>
    </location>
</feature>
<dbReference type="Pfam" id="PF09850">
    <property type="entry name" value="DotU"/>
    <property type="match status" value="1"/>
</dbReference>
<dbReference type="InterPro" id="IPR038522">
    <property type="entry name" value="T4/T6SS_DotU_sf"/>
</dbReference>
<keyword evidence="4" id="KW-1185">Reference proteome</keyword>
<accession>A0A840MS49</accession>
<feature type="transmembrane region" description="Helical" evidence="1">
    <location>
        <begin position="210"/>
        <end position="232"/>
    </location>
</feature>